<dbReference type="InterPro" id="IPR053716">
    <property type="entry name" value="Flag_assembly_chemotaxis_eff"/>
</dbReference>
<feature type="coiled-coil region" evidence="1">
    <location>
        <begin position="32"/>
        <end position="66"/>
    </location>
</feature>
<dbReference type="Gene3D" id="1.10.287.1700">
    <property type="match status" value="1"/>
</dbReference>
<organism evidence="2 3">
    <name type="scientific">Pseudomonas fluorescens ICMP 11288</name>
    <dbReference type="NCBI Taxonomy" id="1198309"/>
    <lineage>
        <taxon>Bacteria</taxon>
        <taxon>Pseudomonadati</taxon>
        <taxon>Pseudomonadota</taxon>
        <taxon>Gammaproteobacteria</taxon>
        <taxon>Pseudomonadales</taxon>
        <taxon>Pseudomonadaceae</taxon>
        <taxon>Pseudomonas</taxon>
    </lineage>
</organism>
<dbReference type="EMBL" id="LKEF01000001">
    <property type="protein sequence ID" value="KTB68463.1"/>
    <property type="molecule type" value="Genomic_DNA"/>
</dbReference>
<accession>A0A0W0I5P5</accession>
<sequence>MSHSESDHAESMPPDMLLGEIETLRRLRRHRADRAERALREAKRTQQALQASIHQAQHALEQTRLEEAEQSAQLLSEHQGQVLTFQAIKAWGAQERTLSASTRREEGQLHELQDQRAQQEIEIGSAQKQVTLCLRQVEKLQELSGLLAQEPS</sequence>
<protein>
    <submittedName>
        <fullName evidence="2">Type III secretion protein</fullName>
    </submittedName>
</protein>
<keyword evidence="1" id="KW-0175">Coiled coil</keyword>
<dbReference type="InterPro" id="IPR009929">
    <property type="entry name" value="T3SS_YscO"/>
</dbReference>
<comment type="caution">
    <text evidence="2">The sequence shown here is derived from an EMBL/GenBank/DDBJ whole genome shotgun (WGS) entry which is preliminary data.</text>
</comment>
<gene>
    <name evidence="2" type="ORF">AO063_08280</name>
</gene>
<evidence type="ECO:0000313" key="3">
    <source>
        <dbReference type="Proteomes" id="UP000054197"/>
    </source>
</evidence>
<dbReference type="Proteomes" id="UP000054197">
    <property type="component" value="Unassembled WGS sequence"/>
</dbReference>
<reference evidence="2 3" key="1">
    <citation type="submission" date="2015-09" db="EMBL/GenBank/DDBJ databases">
        <title>Genome sequence of ICMP 11288.</title>
        <authorList>
            <person name="Visnovsky S."/>
            <person name="Lu A."/>
            <person name="Panda P."/>
            <person name="Pitman A."/>
        </authorList>
    </citation>
    <scope>NUCLEOTIDE SEQUENCE [LARGE SCALE GENOMIC DNA]</scope>
    <source>
        <strain evidence="2 3">ICMP 11288</strain>
    </source>
</reference>
<evidence type="ECO:0000313" key="2">
    <source>
        <dbReference type="EMBL" id="KTB68463.1"/>
    </source>
</evidence>
<feature type="coiled-coil region" evidence="1">
    <location>
        <begin position="102"/>
        <end position="129"/>
    </location>
</feature>
<evidence type="ECO:0000256" key="1">
    <source>
        <dbReference type="SAM" id="Coils"/>
    </source>
</evidence>
<name>A0A0W0I5P5_PSEFL</name>
<dbReference type="RefSeq" id="WP_056859155.1">
    <property type="nucleotide sequence ID" value="NZ_LKEF01000001.1"/>
</dbReference>
<proteinExistence type="predicted"/>
<dbReference type="Pfam" id="PF07321">
    <property type="entry name" value="YscO"/>
    <property type="match status" value="1"/>
</dbReference>
<dbReference type="AlphaFoldDB" id="A0A0W0I5P5"/>